<evidence type="ECO:0000313" key="1">
    <source>
        <dbReference type="EMBL" id="MBN9412642.1"/>
    </source>
</evidence>
<reference evidence="1" key="1">
    <citation type="submission" date="2021-02" db="EMBL/GenBank/DDBJ databases">
        <title>Thiocyanate and organic carbon inputs drive convergent selection for specific autotrophic Afipia and Thiobacillus strains within complex microbiomes.</title>
        <authorList>
            <person name="Huddy R.J."/>
            <person name="Sachdeva R."/>
            <person name="Kadzinga F."/>
            <person name="Kantor R.S."/>
            <person name="Harrison S.T.L."/>
            <person name="Banfield J.F."/>
        </authorList>
    </citation>
    <scope>NUCLEOTIDE SEQUENCE</scope>
    <source>
        <strain evidence="1">SCN18_10_11_15_R4_P_38_20</strain>
    </source>
</reference>
<name>A0A8J7TTX6_9PROT</name>
<gene>
    <name evidence="1" type="ORF">J0H12_01775</name>
</gene>
<evidence type="ECO:0000313" key="2">
    <source>
        <dbReference type="Proteomes" id="UP000664414"/>
    </source>
</evidence>
<dbReference type="EMBL" id="JAFKGL010000012">
    <property type="protein sequence ID" value="MBN9412642.1"/>
    <property type="molecule type" value="Genomic_DNA"/>
</dbReference>
<dbReference type="AlphaFoldDB" id="A0A8J7TTX6"/>
<protein>
    <submittedName>
        <fullName evidence="1">Uncharacterized protein</fullName>
    </submittedName>
</protein>
<dbReference type="Proteomes" id="UP000664414">
    <property type="component" value="Unassembled WGS sequence"/>
</dbReference>
<organism evidence="1 2">
    <name type="scientific">Candidatus Paracaedimonas acanthamoebae</name>
    <dbReference type="NCBI Taxonomy" id="244581"/>
    <lineage>
        <taxon>Bacteria</taxon>
        <taxon>Pseudomonadati</taxon>
        <taxon>Pseudomonadota</taxon>
        <taxon>Alphaproteobacteria</taxon>
        <taxon>Holosporales</taxon>
        <taxon>Caedimonadaceae</taxon>
        <taxon>Candidatus Paracaedimonas</taxon>
    </lineage>
</organism>
<comment type="caution">
    <text evidence="1">The sequence shown here is derived from an EMBL/GenBank/DDBJ whole genome shotgun (WGS) entry which is preliminary data.</text>
</comment>
<accession>A0A8J7TTX6</accession>
<sequence>MKTTLNSLQELVLVQQNRPLSDQEGRVREEWQDIGRLWVKREILPPIRRHMGHATRGYRLGAKYLENPIYIFSARRHILIKAGMRLKGARTSYTIFADGEDDLHGGWQQFCGMALKDHEEEKK</sequence>
<proteinExistence type="predicted"/>